<dbReference type="Proteomes" id="UP000078540">
    <property type="component" value="Unassembled WGS sequence"/>
</dbReference>
<protein>
    <submittedName>
        <fullName evidence="1">Uncharacterized protein</fullName>
    </submittedName>
</protein>
<name>A0A195AUN7_9HYME</name>
<gene>
    <name evidence="1" type="ORF">ALC53_13752</name>
</gene>
<dbReference type="AlphaFoldDB" id="A0A195AUN7"/>
<evidence type="ECO:0000313" key="2">
    <source>
        <dbReference type="Proteomes" id="UP000078540"/>
    </source>
</evidence>
<organism evidence="1 2">
    <name type="scientific">Atta colombica</name>
    <dbReference type="NCBI Taxonomy" id="520822"/>
    <lineage>
        <taxon>Eukaryota</taxon>
        <taxon>Metazoa</taxon>
        <taxon>Ecdysozoa</taxon>
        <taxon>Arthropoda</taxon>
        <taxon>Hexapoda</taxon>
        <taxon>Insecta</taxon>
        <taxon>Pterygota</taxon>
        <taxon>Neoptera</taxon>
        <taxon>Endopterygota</taxon>
        <taxon>Hymenoptera</taxon>
        <taxon>Apocrita</taxon>
        <taxon>Aculeata</taxon>
        <taxon>Formicoidea</taxon>
        <taxon>Formicidae</taxon>
        <taxon>Myrmicinae</taxon>
        <taxon>Atta</taxon>
    </lineage>
</organism>
<sequence>MMVRELEQIGTDEKHTCAYVIRQQTRSAWLANLLRASNDHQSNVLSINNTMPVRFDPATIRTDFTRKNRIRRILWKRYRPPRKMLARKSHSKECTARTSAIVERAQALDFLCVLAPELKLDRSAFSDDDKKTFSKQYRSIGSQCGKCEADFGNADIRFLSVPFVAAGSETVPAMRQEYERGDNTGPHFARLPL</sequence>
<keyword evidence="2" id="KW-1185">Reference proteome</keyword>
<accession>A0A195AUN7</accession>
<reference evidence="1 2" key="1">
    <citation type="submission" date="2015-09" db="EMBL/GenBank/DDBJ databases">
        <title>Atta colombica WGS genome.</title>
        <authorList>
            <person name="Nygaard S."/>
            <person name="Hu H."/>
            <person name="Boomsma J."/>
            <person name="Zhang G."/>
        </authorList>
    </citation>
    <scope>NUCLEOTIDE SEQUENCE [LARGE SCALE GENOMIC DNA]</scope>
    <source>
        <strain evidence="1">Treedump-2</strain>
        <tissue evidence="1">Whole body</tissue>
    </source>
</reference>
<proteinExistence type="predicted"/>
<evidence type="ECO:0000313" key="1">
    <source>
        <dbReference type="EMBL" id="KYM75689.1"/>
    </source>
</evidence>
<dbReference type="EMBL" id="KQ976738">
    <property type="protein sequence ID" value="KYM75689.1"/>
    <property type="molecule type" value="Genomic_DNA"/>
</dbReference>